<feature type="compositionally biased region" description="Basic and acidic residues" evidence="1">
    <location>
        <begin position="219"/>
        <end position="230"/>
    </location>
</feature>
<name>A0A9W4U792_9PLEO</name>
<reference evidence="2" key="1">
    <citation type="submission" date="2023-01" db="EMBL/GenBank/DDBJ databases">
        <authorList>
            <person name="Van Ghelder C."/>
            <person name="Rancurel C."/>
        </authorList>
    </citation>
    <scope>NUCLEOTIDE SEQUENCE</scope>
    <source>
        <strain evidence="2">CNCM I-4278</strain>
    </source>
</reference>
<organism evidence="2 3">
    <name type="scientific">Periconia digitata</name>
    <dbReference type="NCBI Taxonomy" id="1303443"/>
    <lineage>
        <taxon>Eukaryota</taxon>
        <taxon>Fungi</taxon>
        <taxon>Dikarya</taxon>
        <taxon>Ascomycota</taxon>
        <taxon>Pezizomycotina</taxon>
        <taxon>Dothideomycetes</taxon>
        <taxon>Pleosporomycetidae</taxon>
        <taxon>Pleosporales</taxon>
        <taxon>Massarineae</taxon>
        <taxon>Periconiaceae</taxon>
        <taxon>Periconia</taxon>
    </lineage>
</organism>
<feature type="region of interest" description="Disordered" evidence="1">
    <location>
        <begin position="1"/>
        <end position="230"/>
    </location>
</feature>
<dbReference type="EMBL" id="CAOQHR010000002">
    <property type="protein sequence ID" value="CAI6290946.1"/>
    <property type="molecule type" value="Genomic_DNA"/>
</dbReference>
<feature type="compositionally biased region" description="Acidic residues" evidence="1">
    <location>
        <begin position="73"/>
        <end position="93"/>
    </location>
</feature>
<feature type="compositionally biased region" description="Polar residues" evidence="1">
    <location>
        <begin position="97"/>
        <end position="109"/>
    </location>
</feature>
<proteinExistence type="predicted"/>
<gene>
    <name evidence="2" type="ORF">PDIGIT_LOCUS2454</name>
</gene>
<accession>A0A9W4U792</accession>
<feature type="compositionally biased region" description="Basic and acidic residues" evidence="1">
    <location>
        <begin position="34"/>
        <end position="72"/>
    </location>
</feature>
<dbReference type="Proteomes" id="UP001152607">
    <property type="component" value="Unassembled WGS sequence"/>
</dbReference>
<sequence length="333" mass="37922">MPDRPYILDRIDTVRSDGRQGHSSRHPVAAPYEVESRSRHRSDTHDRDDPELYRKARRSARDVDVVDERSERDIDDPGEDQDVPIEEHEEELMDPSQDITQVEDNSGNESLDCEEQPEDSMDSLQGSTLAEDQESSAAIMKNSHDAVPENGDDIDGNGPKEEPEASMEIYPHDSASNIGDSENEYDAELEQAKNDFESGDENGEQVSGDESDFRDEEYSDRGDDREDDREIEKTQVLQVEWSQLVGKICDMASNLLTKHPTASPENVRQHIGKFQNEYEEWSHKDIDREEFSTFAEWTNSVTEHNMLIMRKLKDLFEQSVGGMFCIGESGTSE</sequence>
<keyword evidence="3" id="KW-1185">Reference proteome</keyword>
<feature type="compositionally biased region" description="Acidic residues" evidence="1">
    <location>
        <begin position="197"/>
        <end position="218"/>
    </location>
</feature>
<evidence type="ECO:0000313" key="2">
    <source>
        <dbReference type="EMBL" id="CAI6290946.1"/>
    </source>
</evidence>
<dbReference type="AlphaFoldDB" id="A0A9W4U792"/>
<protein>
    <submittedName>
        <fullName evidence="2">Uncharacterized protein</fullName>
    </submittedName>
</protein>
<evidence type="ECO:0000256" key="1">
    <source>
        <dbReference type="SAM" id="MobiDB-lite"/>
    </source>
</evidence>
<evidence type="ECO:0000313" key="3">
    <source>
        <dbReference type="Proteomes" id="UP001152607"/>
    </source>
</evidence>
<feature type="compositionally biased region" description="Acidic residues" evidence="1">
    <location>
        <begin position="111"/>
        <end position="121"/>
    </location>
</feature>
<comment type="caution">
    <text evidence="2">The sequence shown here is derived from an EMBL/GenBank/DDBJ whole genome shotgun (WGS) entry which is preliminary data.</text>
</comment>
<feature type="compositionally biased region" description="Basic and acidic residues" evidence="1">
    <location>
        <begin position="1"/>
        <end position="20"/>
    </location>
</feature>